<protein>
    <submittedName>
        <fullName evidence="2">Serine/threonine protein phosphatase 1</fullName>
        <ecNumber evidence="2">3.1.3.16</ecNumber>
    </submittedName>
</protein>
<dbReference type="InterPro" id="IPR029052">
    <property type="entry name" value="Metallo-depent_PP-like"/>
</dbReference>
<keyword evidence="3" id="KW-1185">Reference proteome</keyword>
<keyword evidence="2" id="KW-0378">Hydrolase</keyword>
<dbReference type="PANTHER" id="PTHR42850:SF4">
    <property type="entry name" value="ZINC-DEPENDENT ENDOPOLYPHOSPHATASE"/>
    <property type="match status" value="1"/>
</dbReference>
<dbReference type="GO" id="GO:0005737">
    <property type="term" value="C:cytoplasm"/>
    <property type="evidence" value="ECO:0007669"/>
    <property type="project" value="TreeGrafter"/>
</dbReference>
<gene>
    <name evidence="2" type="ORF">GGR43_000529</name>
</gene>
<feature type="domain" description="Calcineurin-like phosphoesterase" evidence="1">
    <location>
        <begin position="28"/>
        <end position="223"/>
    </location>
</feature>
<name>A0A7W6BDI6_9SPHN</name>
<organism evidence="2 3">
    <name type="scientific">Sphingobium jiangsuense</name>
    <dbReference type="NCBI Taxonomy" id="870476"/>
    <lineage>
        <taxon>Bacteria</taxon>
        <taxon>Pseudomonadati</taxon>
        <taxon>Pseudomonadota</taxon>
        <taxon>Alphaproteobacteria</taxon>
        <taxon>Sphingomonadales</taxon>
        <taxon>Sphingomonadaceae</taxon>
        <taxon>Sphingobium</taxon>
    </lineage>
</organism>
<reference evidence="2 3" key="1">
    <citation type="submission" date="2020-08" db="EMBL/GenBank/DDBJ databases">
        <title>Genomic Encyclopedia of Type Strains, Phase IV (KMG-IV): sequencing the most valuable type-strain genomes for metagenomic binning, comparative biology and taxonomic classification.</title>
        <authorList>
            <person name="Goeker M."/>
        </authorList>
    </citation>
    <scope>NUCLEOTIDE SEQUENCE [LARGE SCALE GENOMIC DNA]</scope>
    <source>
        <strain evidence="2 3">DSM 26189</strain>
    </source>
</reference>
<dbReference type="Gene3D" id="3.60.21.10">
    <property type="match status" value="1"/>
</dbReference>
<dbReference type="InterPro" id="IPR050126">
    <property type="entry name" value="Ap4A_hydrolase"/>
</dbReference>
<evidence type="ECO:0000313" key="3">
    <source>
        <dbReference type="Proteomes" id="UP000571950"/>
    </source>
</evidence>
<dbReference type="AlphaFoldDB" id="A0A7W6BDI6"/>
<evidence type="ECO:0000259" key="1">
    <source>
        <dbReference type="Pfam" id="PF00149"/>
    </source>
</evidence>
<dbReference type="CDD" id="cd00144">
    <property type="entry name" value="MPP_PPP_family"/>
    <property type="match status" value="1"/>
</dbReference>
<accession>A0A7W6BDI6</accession>
<dbReference type="InterPro" id="IPR004843">
    <property type="entry name" value="Calcineurin-like_PHP"/>
</dbReference>
<dbReference type="PANTHER" id="PTHR42850">
    <property type="entry name" value="METALLOPHOSPHOESTERASE"/>
    <property type="match status" value="1"/>
</dbReference>
<comment type="caution">
    <text evidence="2">The sequence shown here is derived from an EMBL/GenBank/DDBJ whole genome shotgun (WGS) entry which is preliminary data.</text>
</comment>
<dbReference type="GO" id="GO:0004722">
    <property type="term" value="F:protein serine/threonine phosphatase activity"/>
    <property type="evidence" value="ECO:0007669"/>
    <property type="project" value="UniProtKB-EC"/>
</dbReference>
<dbReference type="SUPFAM" id="SSF56300">
    <property type="entry name" value="Metallo-dependent phosphatases"/>
    <property type="match status" value="1"/>
</dbReference>
<dbReference type="GO" id="GO:0008803">
    <property type="term" value="F:bis(5'-nucleosyl)-tetraphosphatase (symmetrical) activity"/>
    <property type="evidence" value="ECO:0007669"/>
    <property type="project" value="TreeGrafter"/>
</dbReference>
<evidence type="ECO:0000313" key="2">
    <source>
        <dbReference type="EMBL" id="MBB3924828.1"/>
    </source>
</evidence>
<dbReference type="GO" id="GO:0110154">
    <property type="term" value="P:RNA decapping"/>
    <property type="evidence" value="ECO:0007669"/>
    <property type="project" value="TreeGrafter"/>
</dbReference>
<dbReference type="EC" id="3.1.3.16" evidence="2"/>
<dbReference type="RefSeq" id="WP_284278026.1">
    <property type="nucleotide sequence ID" value="NZ_BSPS01000043.1"/>
</dbReference>
<sequence>MVLGRLIGAFRTGPEARYSPPRTAEGERIYAVGDVHGRLDLLTELLEKIDRHSRSLPDPRTQHVILLGDLIDRGEQSSQVVDYVYNIQKKTDQLIVLMGNHEELMLRALNSEYGIFRAWMRIGGDATLRSFGMEPPPRGGDYELYARRFAATIPQQWVAWLSRLPYSARSGDYFFCHAGIRPGVPLKRQKKADLLWIRDEFLDDRQEHGAVVVHGHSIADEVEYCGNRIGIDTGAYRTGVLTALYLEGDRQEILATGQGADSAPLPLMVGG</sequence>
<dbReference type="EMBL" id="JACIDT010000002">
    <property type="protein sequence ID" value="MBB3924828.1"/>
    <property type="molecule type" value="Genomic_DNA"/>
</dbReference>
<dbReference type="Pfam" id="PF00149">
    <property type="entry name" value="Metallophos"/>
    <property type="match status" value="1"/>
</dbReference>
<dbReference type="Proteomes" id="UP000571950">
    <property type="component" value="Unassembled WGS sequence"/>
</dbReference>
<proteinExistence type="predicted"/>